<protein>
    <submittedName>
        <fullName evidence="2">Alpha/beta hydrolase</fullName>
    </submittedName>
</protein>
<organism evidence="2">
    <name type="scientific">Edaphobacter paludis</name>
    <dbReference type="NCBI Taxonomy" id="3035702"/>
    <lineage>
        <taxon>Bacteria</taxon>
        <taxon>Pseudomonadati</taxon>
        <taxon>Acidobacteriota</taxon>
        <taxon>Terriglobia</taxon>
        <taxon>Terriglobales</taxon>
        <taxon>Acidobacteriaceae</taxon>
        <taxon>Edaphobacter</taxon>
    </lineage>
</organism>
<gene>
    <name evidence="2" type="ORF">P8936_11795</name>
</gene>
<dbReference type="Gene3D" id="3.40.50.1820">
    <property type="entry name" value="alpha/beta hydrolase"/>
    <property type="match status" value="1"/>
</dbReference>
<dbReference type="PANTHER" id="PTHR46331">
    <property type="entry name" value="VALACYCLOVIR HYDROLASE"/>
    <property type="match status" value="1"/>
</dbReference>
<evidence type="ECO:0000313" key="2">
    <source>
        <dbReference type="EMBL" id="XBH12378.1"/>
    </source>
</evidence>
<accession>A0AAU7D585</accession>
<dbReference type="PANTHER" id="PTHR46331:SF2">
    <property type="entry name" value="VALACYCLOVIR HYDROLASE"/>
    <property type="match status" value="1"/>
</dbReference>
<sequence length="297" mass="32087">MLRLSFLALTGTGLGAAPFVPIIHKPFPFFPESIMHDANSGFAPVNGLNLYYEIHGEGQPLILLHGGVSASEAFGPNLKELAKSRKVIAVHLQGHGHTKDIYRPLRFESMADDVAALIAFLKIDKADVLGYSLGGGVALQTAIRHPAAVNRLIIISAAMQQDGWFPEVITAFNQMPAHASQIAQNIKGSPLGQLYPEVNWEVLLSKIAEMESRDFDWTEQVKKIQSPTMLVFADADAIRPEHMIAFYKALGGGQRDAGLDGSLRSTARLGIVPGATHYNILATTAVTNLVTPFLAQA</sequence>
<evidence type="ECO:0000259" key="1">
    <source>
        <dbReference type="Pfam" id="PF00561"/>
    </source>
</evidence>
<dbReference type="AlphaFoldDB" id="A0AAU7D585"/>
<reference evidence="2" key="1">
    <citation type="submission" date="2023-03" db="EMBL/GenBank/DDBJ databases">
        <title>Edaphobacter sp.</title>
        <authorList>
            <person name="Huber K.J."/>
            <person name="Papendorf J."/>
            <person name="Pilke C."/>
            <person name="Bunk B."/>
            <person name="Sproeer C."/>
            <person name="Pester M."/>
        </authorList>
    </citation>
    <scope>NUCLEOTIDE SEQUENCE</scope>
    <source>
        <strain evidence="2">DSM 109920</strain>
    </source>
</reference>
<dbReference type="InterPro" id="IPR000073">
    <property type="entry name" value="AB_hydrolase_1"/>
</dbReference>
<keyword evidence="2" id="KW-0378">Hydrolase</keyword>
<dbReference type="InterPro" id="IPR029058">
    <property type="entry name" value="AB_hydrolase_fold"/>
</dbReference>
<dbReference type="SUPFAM" id="SSF53474">
    <property type="entry name" value="alpha/beta-Hydrolases"/>
    <property type="match status" value="1"/>
</dbReference>
<dbReference type="Pfam" id="PF00561">
    <property type="entry name" value="Abhydrolase_1"/>
    <property type="match status" value="1"/>
</dbReference>
<proteinExistence type="predicted"/>
<dbReference type="RefSeq" id="WP_348269427.1">
    <property type="nucleotide sequence ID" value="NZ_CP121195.1"/>
</dbReference>
<dbReference type="PRINTS" id="PR00111">
    <property type="entry name" value="ABHYDROLASE"/>
</dbReference>
<dbReference type="EMBL" id="CP121195">
    <property type="protein sequence ID" value="XBH12378.1"/>
    <property type="molecule type" value="Genomic_DNA"/>
</dbReference>
<name>A0AAU7D585_9BACT</name>
<dbReference type="GO" id="GO:0017171">
    <property type="term" value="F:serine hydrolase activity"/>
    <property type="evidence" value="ECO:0007669"/>
    <property type="project" value="TreeGrafter"/>
</dbReference>
<feature type="domain" description="AB hydrolase-1" evidence="1">
    <location>
        <begin position="60"/>
        <end position="197"/>
    </location>
</feature>